<comment type="caution">
    <text evidence="4">The sequence shown here is derived from an EMBL/GenBank/DDBJ whole genome shotgun (WGS) entry which is preliminary data.</text>
</comment>
<dbReference type="SUPFAM" id="SSF56801">
    <property type="entry name" value="Acetyl-CoA synthetase-like"/>
    <property type="match status" value="1"/>
</dbReference>
<dbReference type="RefSeq" id="WP_165110792.1">
    <property type="nucleotide sequence ID" value="NZ_JAALAA010000007.1"/>
</dbReference>
<organism evidence="4 5">
    <name type="scientific">Nocardioides turkmenicus</name>
    <dbReference type="NCBI Taxonomy" id="2711220"/>
    <lineage>
        <taxon>Bacteria</taxon>
        <taxon>Bacillati</taxon>
        <taxon>Actinomycetota</taxon>
        <taxon>Actinomycetes</taxon>
        <taxon>Propionibacteriales</taxon>
        <taxon>Nocardioidaceae</taxon>
        <taxon>Nocardioides</taxon>
    </lineage>
</organism>
<name>A0A6M1R630_9ACTN</name>
<evidence type="ECO:0000259" key="3">
    <source>
        <dbReference type="Pfam" id="PF00501"/>
    </source>
</evidence>
<accession>A0A6M1R630</accession>
<protein>
    <submittedName>
        <fullName evidence="4">Amino acid adenylation domain-containing protein</fullName>
    </submittedName>
</protein>
<evidence type="ECO:0000256" key="1">
    <source>
        <dbReference type="ARBA" id="ARBA00022450"/>
    </source>
</evidence>
<dbReference type="Gene3D" id="3.40.50.12780">
    <property type="entry name" value="N-terminal domain of ligase-like"/>
    <property type="match status" value="1"/>
</dbReference>
<dbReference type="Proteomes" id="UP000483261">
    <property type="component" value="Unassembled WGS sequence"/>
</dbReference>
<dbReference type="InterPro" id="IPR042099">
    <property type="entry name" value="ANL_N_sf"/>
</dbReference>
<reference evidence="4 5" key="1">
    <citation type="submission" date="2020-02" db="EMBL/GenBank/DDBJ databases">
        <title>Whole-genome analyses of novel actinobacteria.</title>
        <authorList>
            <person name="Sahin N."/>
        </authorList>
    </citation>
    <scope>NUCLEOTIDE SEQUENCE [LARGE SCALE GENOMIC DNA]</scope>
    <source>
        <strain evidence="4 5">KC13</strain>
    </source>
</reference>
<keyword evidence="2" id="KW-0597">Phosphoprotein</keyword>
<gene>
    <name evidence="4" type="ORF">G5C66_09910</name>
</gene>
<evidence type="ECO:0000256" key="2">
    <source>
        <dbReference type="ARBA" id="ARBA00022553"/>
    </source>
</evidence>
<feature type="domain" description="AMP-dependent synthetase/ligase" evidence="3">
    <location>
        <begin position="129"/>
        <end position="287"/>
    </location>
</feature>
<evidence type="ECO:0000313" key="5">
    <source>
        <dbReference type="Proteomes" id="UP000483261"/>
    </source>
</evidence>
<dbReference type="EMBL" id="JAALAA010000007">
    <property type="protein sequence ID" value="NGN93048.1"/>
    <property type="molecule type" value="Genomic_DNA"/>
</dbReference>
<dbReference type="PANTHER" id="PTHR44845:SF4">
    <property type="entry name" value="NONRIBOSOMAL PEPTIDE SYNTHASE INPA"/>
    <property type="match status" value="1"/>
</dbReference>
<dbReference type="InterPro" id="IPR045851">
    <property type="entry name" value="AMP-bd_C_sf"/>
</dbReference>
<proteinExistence type="predicted"/>
<sequence>MNPLAERILSARTRPLSGSVIADRRTSVGPDALVEAAEELRLALVAAAGVPRPLVAMSLPLSTDAVVALVAAIVGDLSVCFVDPSAAEDHRRALVQALHPDVVLDRSGIRAVASSASAREGMGAGYVAMSSGSTGGGPKGVLSAWAGIDAFVPHGASALSLDDASVWAEVSHLSYDLAMTNLLVALAAGASVQVSSSLGDRLRPLGFCSRVGATHLRLAPRFIDLAAAERVDAAPRSLRVWGSGGDRLSAADARRVFDLGVPTVVNTYGTSETIGFASAARFDAGDELATVHGAVGIGRGEVGAWRTSLVGAGDMLAIGSPHLPGGYLFGSPSGQFPRWDGAERVLTGDLGARRGEELFCLGRAGRRVKRSASFVDLDALDAEVKQAFGVVTFTAATPAGDLVSLVEGRPVIDDLRRRLATVLRPDSVPDVLLPVAQLPRLGNGKIDQAAAQLLAGRAASTSERVETNTVPSALE</sequence>
<dbReference type="Pfam" id="PF00501">
    <property type="entry name" value="AMP-binding"/>
    <property type="match status" value="1"/>
</dbReference>
<dbReference type="Gene3D" id="3.30.300.30">
    <property type="match status" value="1"/>
</dbReference>
<keyword evidence="1" id="KW-0596">Phosphopantetheine</keyword>
<dbReference type="PANTHER" id="PTHR44845">
    <property type="entry name" value="CARRIER DOMAIN-CONTAINING PROTEIN"/>
    <property type="match status" value="1"/>
</dbReference>
<keyword evidence="5" id="KW-1185">Reference proteome</keyword>
<evidence type="ECO:0000313" key="4">
    <source>
        <dbReference type="EMBL" id="NGN93048.1"/>
    </source>
</evidence>
<dbReference type="AlphaFoldDB" id="A0A6M1R630"/>
<dbReference type="InterPro" id="IPR000873">
    <property type="entry name" value="AMP-dep_synth/lig_dom"/>
</dbReference>